<gene>
    <name evidence="1" type="ORF">ACFOM9_02970</name>
</gene>
<sequence>MSDILLDGIALPEDLLWIDEFTAWKVGQAIKPSLTGARIVHESALQAGRPITLETQQGSNDYVGCVTLDVLRALQASEEVPGNTFALVMPAHNSGTRTFTVAWRRSDGAAIDARPIKHITPQFDGDYYAVTLRLMTV</sequence>
<evidence type="ECO:0000313" key="2">
    <source>
        <dbReference type="Proteomes" id="UP001595724"/>
    </source>
</evidence>
<evidence type="ECO:0000313" key="1">
    <source>
        <dbReference type="EMBL" id="MFC3659040.1"/>
    </source>
</evidence>
<dbReference type="Proteomes" id="UP001595724">
    <property type="component" value="Unassembled WGS sequence"/>
</dbReference>
<evidence type="ECO:0008006" key="3">
    <source>
        <dbReference type="Google" id="ProtNLM"/>
    </source>
</evidence>
<protein>
    <recommendedName>
        <fullName evidence="3">DUF3277 family protein</fullName>
    </recommendedName>
</protein>
<proteinExistence type="predicted"/>
<keyword evidence="2" id="KW-1185">Reference proteome</keyword>
<dbReference type="EMBL" id="JBHRYF010000001">
    <property type="protein sequence ID" value="MFC3659040.1"/>
    <property type="molecule type" value="Genomic_DNA"/>
</dbReference>
<dbReference type="RefSeq" id="WP_386706028.1">
    <property type="nucleotide sequence ID" value="NZ_JBHRYF010000001.1"/>
</dbReference>
<organism evidence="1 2">
    <name type="scientific">Luteimonas notoginsengisoli</name>
    <dbReference type="NCBI Taxonomy" id="1578200"/>
    <lineage>
        <taxon>Bacteria</taxon>
        <taxon>Pseudomonadati</taxon>
        <taxon>Pseudomonadota</taxon>
        <taxon>Gammaproteobacteria</taxon>
        <taxon>Lysobacterales</taxon>
        <taxon>Lysobacteraceae</taxon>
        <taxon>Luteimonas</taxon>
    </lineage>
</organism>
<reference evidence="2" key="1">
    <citation type="journal article" date="2019" name="Int. J. Syst. Evol. Microbiol.">
        <title>The Global Catalogue of Microorganisms (GCM) 10K type strain sequencing project: providing services to taxonomists for standard genome sequencing and annotation.</title>
        <authorList>
            <consortium name="The Broad Institute Genomics Platform"/>
            <consortium name="The Broad Institute Genome Sequencing Center for Infectious Disease"/>
            <person name="Wu L."/>
            <person name="Ma J."/>
        </authorList>
    </citation>
    <scope>NUCLEOTIDE SEQUENCE [LARGE SCALE GENOMIC DNA]</scope>
    <source>
        <strain evidence="2">KCTC 42211</strain>
    </source>
</reference>
<accession>A0ABV7UQ33</accession>
<comment type="caution">
    <text evidence="1">The sequence shown here is derived from an EMBL/GenBank/DDBJ whole genome shotgun (WGS) entry which is preliminary data.</text>
</comment>
<name>A0ABV7UQ33_9GAMM</name>